<keyword evidence="2" id="KW-0677">Repeat</keyword>
<dbReference type="EMBL" id="GFXV01003395">
    <property type="protein sequence ID" value="MBW15200.1"/>
    <property type="molecule type" value="Transcribed_RNA"/>
</dbReference>
<proteinExistence type="inferred from homology"/>
<accession>A0A2H8TMI8</accession>
<name>A0A2H8TMI8_9HEMI</name>
<dbReference type="OrthoDB" id="272077at2759"/>
<dbReference type="CTD" id="65260"/>
<comment type="similarity">
    <text evidence="1">Belongs to the hcp beta-lactamase family.</text>
</comment>
<dbReference type="SMART" id="SM00671">
    <property type="entry name" value="SEL1"/>
    <property type="match status" value="4"/>
</dbReference>
<dbReference type="InterPro" id="IPR040239">
    <property type="entry name" value="HcpB-like"/>
</dbReference>
<dbReference type="RefSeq" id="XP_025193502.1">
    <property type="nucleotide sequence ID" value="XM_025337717.1"/>
</dbReference>
<dbReference type="GO" id="GO:0005758">
    <property type="term" value="C:mitochondrial intermembrane space"/>
    <property type="evidence" value="ECO:0007669"/>
    <property type="project" value="TreeGrafter"/>
</dbReference>
<reference evidence="3" key="1">
    <citation type="submission" date="2017-10" db="EMBL/GenBank/DDBJ databases">
        <title>Transcriptome Assembly of Sugarcane Aphid Adults.</title>
        <authorList>
            <person name="Scully E.D."/>
            <person name="Palmer N.A."/>
            <person name="Geib S.M."/>
            <person name="Sarath G."/>
            <person name="Sattler S.E."/>
        </authorList>
    </citation>
    <scope>NUCLEOTIDE SEQUENCE</scope>
    <source>
        <tissue evidence="3">Whole body</tissue>
    </source>
</reference>
<dbReference type="SUPFAM" id="SSF81901">
    <property type="entry name" value="HCP-like"/>
    <property type="match status" value="2"/>
</dbReference>
<dbReference type="PANTHER" id="PTHR13891">
    <property type="entry name" value="CYTOCHROME C OXIDASE ASSEMBLY FACTOR 7"/>
    <property type="match status" value="1"/>
</dbReference>
<dbReference type="InterPro" id="IPR011990">
    <property type="entry name" value="TPR-like_helical_dom_sf"/>
</dbReference>
<dbReference type="AlphaFoldDB" id="A0A2H8TMI8"/>
<dbReference type="InterPro" id="IPR006597">
    <property type="entry name" value="Sel1-like"/>
</dbReference>
<protein>
    <submittedName>
        <fullName evidence="3">Sel1 repeat-containing protein 1</fullName>
    </submittedName>
</protein>
<evidence type="ECO:0000313" key="3">
    <source>
        <dbReference type="EMBL" id="MBW15200.1"/>
    </source>
</evidence>
<dbReference type="Gene3D" id="1.25.40.10">
    <property type="entry name" value="Tetratricopeptide repeat domain"/>
    <property type="match status" value="1"/>
</dbReference>
<organism evidence="3">
    <name type="scientific">Melanaphis sacchari</name>
    <dbReference type="NCBI Taxonomy" id="742174"/>
    <lineage>
        <taxon>Eukaryota</taxon>
        <taxon>Metazoa</taxon>
        <taxon>Ecdysozoa</taxon>
        <taxon>Arthropoda</taxon>
        <taxon>Hexapoda</taxon>
        <taxon>Insecta</taxon>
        <taxon>Pterygota</taxon>
        <taxon>Neoptera</taxon>
        <taxon>Paraneoptera</taxon>
        <taxon>Hemiptera</taxon>
        <taxon>Sternorrhyncha</taxon>
        <taxon>Aphidomorpha</taxon>
        <taxon>Aphidoidea</taxon>
        <taxon>Aphididae</taxon>
        <taxon>Aphidini</taxon>
        <taxon>Melanaphis</taxon>
    </lineage>
</organism>
<dbReference type="PANTHER" id="PTHR13891:SF1">
    <property type="entry name" value="CYTOCHROME C OXIDASE ASSEMBLY FACTOR 7"/>
    <property type="match status" value="1"/>
</dbReference>
<dbReference type="GeneID" id="112593331"/>
<evidence type="ECO:0000256" key="1">
    <source>
        <dbReference type="ARBA" id="ARBA00008486"/>
    </source>
</evidence>
<sequence length="232" mass="26770">MSYDFKKEEDVKEYIKNLGIEYRFGCFSEKDAQICQLLGDYLETIENNPDKAAKIFKENCDERNFGRSCYKYASYMEKNNLKNLKPVLPEMIRYFKKGCEYNWSDGCFAAGMKLRYHSDSITDVDERSKSLLESLQYLEKACNNKHSEACYVASNIHFAGIEEIGLAPNMPKVLEYSIKACDQNELKGCVNASIIFKKGDGVPKDLNLAQKYKERALDIQRQIKEEKGIKFS</sequence>
<evidence type="ECO:0000256" key="2">
    <source>
        <dbReference type="ARBA" id="ARBA00022737"/>
    </source>
</evidence>